<dbReference type="InterPro" id="IPR023485">
    <property type="entry name" value="Ptyr_pPase"/>
</dbReference>
<keyword evidence="3" id="KW-0378">Hydrolase</keyword>
<gene>
    <name evidence="7" type="ORF">BBW65_07590</name>
</gene>
<evidence type="ECO:0000256" key="4">
    <source>
        <dbReference type="ARBA" id="ARBA00022912"/>
    </source>
</evidence>
<feature type="active site" evidence="5">
    <location>
        <position position="12"/>
    </location>
</feature>
<organism evidence="7 8">
    <name type="scientific">Helicobacter enhydrae</name>
    <dbReference type="NCBI Taxonomy" id="222136"/>
    <lineage>
        <taxon>Bacteria</taxon>
        <taxon>Pseudomonadati</taxon>
        <taxon>Campylobacterota</taxon>
        <taxon>Epsilonproteobacteria</taxon>
        <taxon>Campylobacterales</taxon>
        <taxon>Helicobacteraceae</taxon>
        <taxon>Helicobacter</taxon>
    </lineage>
</organism>
<protein>
    <recommendedName>
        <fullName evidence="2">protein-tyrosine-phosphatase</fullName>
        <ecNumber evidence="2">3.1.3.48</ecNumber>
    </recommendedName>
</protein>
<evidence type="ECO:0000313" key="7">
    <source>
        <dbReference type="EMBL" id="ANV98667.1"/>
    </source>
</evidence>
<keyword evidence="4" id="KW-0904">Protein phosphatase</keyword>
<dbReference type="SUPFAM" id="SSF52788">
    <property type="entry name" value="Phosphotyrosine protein phosphatases I"/>
    <property type="match status" value="1"/>
</dbReference>
<dbReference type="OrthoDB" id="9784339at2"/>
<feature type="active site" description="Proton donor" evidence="5">
    <location>
        <position position="120"/>
    </location>
</feature>
<dbReference type="PANTHER" id="PTHR11717:SF7">
    <property type="entry name" value="LOW MOLECULAR WEIGHT PHOSPHOTYROSINE PROTEIN PHOSPHATASE"/>
    <property type="match status" value="1"/>
</dbReference>
<evidence type="ECO:0000256" key="5">
    <source>
        <dbReference type="PIRSR" id="PIRSR617867-1"/>
    </source>
</evidence>
<name>A0A1B1U787_9HELI</name>
<dbReference type="SMART" id="SM00226">
    <property type="entry name" value="LMWPc"/>
    <property type="match status" value="1"/>
</dbReference>
<dbReference type="Proteomes" id="UP000092884">
    <property type="component" value="Chromosome"/>
</dbReference>
<dbReference type="EC" id="3.1.3.48" evidence="2"/>
<dbReference type="Pfam" id="PF01451">
    <property type="entry name" value="LMWPc"/>
    <property type="match status" value="1"/>
</dbReference>
<feature type="active site" description="Nucleophile" evidence="5">
    <location>
        <position position="6"/>
    </location>
</feature>
<dbReference type="KEGG" id="het:BBW65_07590"/>
<dbReference type="PRINTS" id="PR00719">
    <property type="entry name" value="LMWPTPASE"/>
</dbReference>
<dbReference type="GO" id="GO:0004725">
    <property type="term" value="F:protein tyrosine phosphatase activity"/>
    <property type="evidence" value="ECO:0007669"/>
    <property type="project" value="UniProtKB-EC"/>
</dbReference>
<accession>A0A1B1U787</accession>
<reference evidence="8" key="1">
    <citation type="submission" date="2016-07" db="EMBL/GenBank/DDBJ databases">
        <authorList>
            <person name="Florea S."/>
            <person name="Webb J.S."/>
            <person name="Jaromczyk J."/>
            <person name="Schardl C.L."/>
        </authorList>
    </citation>
    <scope>NUCLEOTIDE SEQUENCE [LARGE SCALE GENOMIC DNA]</scope>
    <source>
        <strain evidence="8">MIT 01-6242</strain>
    </source>
</reference>
<proteinExistence type="inferred from homology"/>
<evidence type="ECO:0000256" key="2">
    <source>
        <dbReference type="ARBA" id="ARBA00013064"/>
    </source>
</evidence>
<evidence type="ECO:0000259" key="6">
    <source>
        <dbReference type="SMART" id="SM00226"/>
    </source>
</evidence>
<evidence type="ECO:0000256" key="3">
    <source>
        <dbReference type="ARBA" id="ARBA00022801"/>
    </source>
</evidence>
<sequence length="150" mass="17113">MILFVCLGNICRSPMAEFVMKDLIRKRNLDIEVMSAGLIRDHNGEDMHIKTREKLESKGIAPKGFQSKILTQDLCAKATLIVAMDKSNYREIASKFQKYQNKLSMLTDYIPNLGYEEVPDPWYSGDFDETYNLVLQGSLAILEKHSSFGQ</sequence>
<dbReference type="InterPro" id="IPR017867">
    <property type="entry name" value="Tyr_phospatase_low_mol_wt"/>
</dbReference>
<dbReference type="InterPro" id="IPR036196">
    <property type="entry name" value="Ptyr_pPase_sf"/>
</dbReference>
<keyword evidence="8" id="KW-1185">Reference proteome</keyword>
<evidence type="ECO:0000256" key="1">
    <source>
        <dbReference type="ARBA" id="ARBA00011063"/>
    </source>
</evidence>
<comment type="similarity">
    <text evidence="1">Belongs to the low molecular weight phosphotyrosine protein phosphatase family.</text>
</comment>
<dbReference type="STRING" id="222136.BBW65_07590"/>
<dbReference type="AlphaFoldDB" id="A0A1B1U787"/>
<dbReference type="RefSeq" id="WP_066341648.1">
    <property type="nucleotide sequence ID" value="NZ_CP016503.1"/>
</dbReference>
<feature type="domain" description="Phosphotyrosine protein phosphatase I" evidence="6">
    <location>
        <begin position="2"/>
        <end position="144"/>
    </location>
</feature>
<dbReference type="PANTHER" id="PTHR11717">
    <property type="entry name" value="LOW MOLECULAR WEIGHT PROTEIN TYROSINE PHOSPHATASE"/>
    <property type="match status" value="1"/>
</dbReference>
<dbReference type="Gene3D" id="3.40.50.2300">
    <property type="match status" value="1"/>
</dbReference>
<dbReference type="CDD" id="cd16343">
    <property type="entry name" value="LMWPTP"/>
    <property type="match status" value="1"/>
</dbReference>
<dbReference type="EMBL" id="CP016503">
    <property type="protein sequence ID" value="ANV98667.1"/>
    <property type="molecule type" value="Genomic_DNA"/>
</dbReference>
<dbReference type="InterPro" id="IPR050438">
    <property type="entry name" value="LMW_PTPase"/>
</dbReference>
<evidence type="ECO:0000313" key="8">
    <source>
        <dbReference type="Proteomes" id="UP000092884"/>
    </source>
</evidence>